<dbReference type="SMART" id="SM00421">
    <property type="entry name" value="HTH_LUXR"/>
    <property type="match status" value="1"/>
</dbReference>
<dbReference type="SUPFAM" id="SSF48452">
    <property type="entry name" value="TPR-like"/>
    <property type="match status" value="2"/>
</dbReference>
<keyword evidence="2" id="KW-0067">ATP-binding</keyword>
<dbReference type="Pfam" id="PF00196">
    <property type="entry name" value="GerE"/>
    <property type="match status" value="1"/>
</dbReference>
<proteinExistence type="predicted"/>
<keyword evidence="1" id="KW-0547">Nucleotide-binding</keyword>
<dbReference type="InterPro" id="IPR041664">
    <property type="entry name" value="AAA_16"/>
</dbReference>
<dbReference type="PROSITE" id="PS50043">
    <property type="entry name" value="HTH_LUXR_2"/>
    <property type="match status" value="1"/>
</dbReference>
<evidence type="ECO:0000313" key="5">
    <source>
        <dbReference type="Proteomes" id="UP001354931"/>
    </source>
</evidence>
<keyword evidence="5" id="KW-1185">Reference proteome</keyword>
<feature type="domain" description="HTH luxR-type" evidence="3">
    <location>
        <begin position="852"/>
        <end position="918"/>
    </location>
</feature>
<dbReference type="EMBL" id="JAOZYC010000131">
    <property type="protein sequence ID" value="MEB8340295.1"/>
    <property type="molecule type" value="Genomic_DNA"/>
</dbReference>
<organism evidence="4 5">
    <name type="scientific">Streptomyces endophyticus</name>
    <dbReference type="NCBI Taxonomy" id="714166"/>
    <lineage>
        <taxon>Bacteria</taxon>
        <taxon>Bacillati</taxon>
        <taxon>Actinomycetota</taxon>
        <taxon>Actinomycetes</taxon>
        <taxon>Kitasatosporales</taxon>
        <taxon>Streptomycetaceae</taxon>
        <taxon>Streptomyces</taxon>
    </lineage>
</organism>
<accession>A0ABU6F8F7</accession>
<dbReference type="SUPFAM" id="SSF52540">
    <property type="entry name" value="P-loop containing nucleoside triphosphate hydrolases"/>
    <property type="match status" value="1"/>
</dbReference>
<evidence type="ECO:0000256" key="2">
    <source>
        <dbReference type="ARBA" id="ARBA00022840"/>
    </source>
</evidence>
<gene>
    <name evidence="4" type="ORF">OKJ99_22635</name>
</gene>
<dbReference type="Pfam" id="PF13191">
    <property type="entry name" value="AAA_16"/>
    <property type="match status" value="1"/>
</dbReference>
<dbReference type="InterPro" id="IPR036388">
    <property type="entry name" value="WH-like_DNA-bd_sf"/>
</dbReference>
<dbReference type="PRINTS" id="PR00038">
    <property type="entry name" value="HTHLUXR"/>
</dbReference>
<reference evidence="4 5" key="1">
    <citation type="submission" date="2022-10" db="EMBL/GenBank/DDBJ databases">
        <authorList>
            <person name="Xie J."/>
            <person name="Shen N."/>
        </authorList>
    </citation>
    <scope>NUCLEOTIDE SEQUENCE [LARGE SCALE GENOMIC DNA]</scope>
    <source>
        <strain evidence="4 5">YIM65594</strain>
    </source>
</reference>
<dbReference type="InterPro" id="IPR027417">
    <property type="entry name" value="P-loop_NTPase"/>
</dbReference>
<comment type="caution">
    <text evidence="4">The sequence shown here is derived from an EMBL/GenBank/DDBJ whole genome shotgun (WGS) entry which is preliminary data.</text>
</comment>
<dbReference type="SUPFAM" id="SSF46894">
    <property type="entry name" value="C-terminal effector domain of the bipartite response regulators"/>
    <property type="match status" value="1"/>
</dbReference>
<dbReference type="RefSeq" id="WP_326019110.1">
    <property type="nucleotide sequence ID" value="NZ_JAOZYC010000131.1"/>
</dbReference>
<dbReference type="Proteomes" id="UP001354931">
    <property type="component" value="Unassembled WGS sequence"/>
</dbReference>
<evidence type="ECO:0000256" key="1">
    <source>
        <dbReference type="ARBA" id="ARBA00022741"/>
    </source>
</evidence>
<sequence>MLVGRTAECARLADLVDGARTGHSAALVVRGEAGIGKTSLLGYAESVARDLTRLHTQGIEAECELPYVGLADLFRPVTDHLDRIPERQAAALTGALALGPAVAQDRFAVAAGTLSLLGAISESGPVLVVVDDAQWLDPYSLDALAFATRRLGREGVVALFATRDNDETASRLAPVESLSLQGLDAGAARELVVEEAAEPLPPHDIQWLLSEARGNPLALVELPALLAHGGHRPDSGAPLPIGDILARTFHSAITRLPDPTRDAMLLLAVLGPRPLAGTERVLRAHELTYADLEPAERAGLMTVEEGAYVFRHPLVRSGVYHGASAVRRWRAHRTVARALQGARAPAALERYAWHLSESGADPDEEVAAALAKAASGGPASLTFPLAARLFAHAARFTPDDEGKARRLLAAARAAQAAGSLDEAADLLDRALDHAAHERTRLDLRQLRCYVDIQRGRPARAREQLRSAVDEARRVDPALAAVMLGGITLTELAIGDLTAARATSAESMQLADAFGDAAAALPVRLLHALVELLGGNAEDGRALLHDLEKPLAAPDLSFPYPVQGVGGLCYLATEELDLGHALLDRAVHAARSSSTVGLLAHLLGTLSVVEFWRGEWNASLAHADESARLGEDTGRVIEVCRALAAQARTEAVLGREGDCRSHEAQCRSLAAAAELPMDAARARGALGLLELGLGHYEEAAAHLEEVRAFSLANGRGDGLYLSWAADLAEAYVHLHRTDEAYEVLRVLDHEAGRGRRPITAAAAARCRGMLEPAYVERHMDRALAELADIQAPFERGRTDFACGELLRRLGRRSEARRRLQRALTTFERLGAAGWAGRAAAELHAAGGDRVDAGPTPLDGLTPQELRVALAVGRGVTNHEAAEQLFLSVKTVEFHLGNIYRKLDGVHRRTQLVRLLSESAHP</sequence>
<dbReference type="InterPro" id="IPR016032">
    <property type="entry name" value="Sig_transdc_resp-reg_C-effctor"/>
</dbReference>
<name>A0ABU6F8F7_9ACTN</name>
<dbReference type="InterPro" id="IPR000792">
    <property type="entry name" value="Tscrpt_reg_LuxR_C"/>
</dbReference>
<dbReference type="PANTHER" id="PTHR16305">
    <property type="entry name" value="TESTICULAR SOLUBLE ADENYLYL CYCLASE"/>
    <property type="match status" value="1"/>
</dbReference>
<dbReference type="Gene3D" id="1.25.40.10">
    <property type="entry name" value="Tetratricopeptide repeat domain"/>
    <property type="match status" value="1"/>
</dbReference>
<evidence type="ECO:0000259" key="3">
    <source>
        <dbReference type="PROSITE" id="PS50043"/>
    </source>
</evidence>
<dbReference type="CDD" id="cd06170">
    <property type="entry name" value="LuxR_C_like"/>
    <property type="match status" value="1"/>
</dbReference>
<dbReference type="Gene3D" id="1.10.10.10">
    <property type="entry name" value="Winged helix-like DNA-binding domain superfamily/Winged helix DNA-binding domain"/>
    <property type="match status" value="1"/>
</dbReference>
<evidence type="ECO:0000313" key="4">
    <source>
        <dbReference type="EMBL" id="MEB8340295.1"/>
    </source>
</evidence>
<dbReference type="PANTHER" id="PTHR16305:SF35">
    <property type="entry name" value="TRANSCRIPTIONAL ACTIVATOR DOMAIN"/>
    <property type="match status" value="1"/>
</dbReference>
<dbReference type="InterPro" id="IPR011990">
    <property type="entry name" value="TPR-like_helical_dom_sf"/>
</dbReference>
<protein>
    <submittedName>
        <fullName evidence="4">AAA family ATPase</fullName>
    </submittedName>
</protein>